<keyword evidence="10" id="KW-0862">Zinc</keyword>
<comment type="cofactor">
    <cofactor evidence="2">
        <name>Zn(2+)</name>
        <dbReference type="ChEBI" id="CHEBI:29105"/>
    </cofactor>
</comment>
<dbReference type="NCBIfam" id="NF002111">
    <property type="entry name" value="PRK00951.2-1"/>
    <property type="match status" value="1"/>
</dbReference>
<dbReference type="Gene3D" id="3.30.230.40">
    <property type="entry name" value="Imidazole glycerol phosphate dehydratase, domain 1"/>
    <property type="match status" value="2"/>
</dbReference>
<dbReference type="NCBIfam" id="NF002114">
    <property type="entry name" value="PRK00951.2-4"/>
    <property type="match status" value="1"/>
</dbReference>
<sequence>MEPFRFRCLQRAELPKTRDVVDPNVRTKAGVIVEGVKKGGEKALIDYAVRFGDLKQGQPHILSKKELKAAFDGIPKEQQEVLISTAARIERFALAQRASIRDLKTPIPGGFAWQKVSPVERAGCYAPGGRFPLPSSVLMTGVTARCAGVREVWVASPRPAEITKAAAHVAGADFLLCIGGAQAIAALAYGAGGVPPCDAIVGPGNQWVTAAKQLVAGKCAIDMLAGPSELLVLADETADPSVVAADLLAQAEHDVVAIPMLVTTHKALVAKVEKELTTQLKNLGTKGTAAKSMADNSFVVVCDTMQEAIETADFLAPEHLEVLTKEPLAVAQRLSHYGALFIGTHAAEVLGDYGAGPNHTLPTGRTARYTGGLSVHCFLRVRTWMQLTEPASGPAQKMVRDCVALADLEGLEGHSKSAQKRLLGPKSSNGDKKCNGHVDTPKPNLNDNHTVEYSLGEATLSKYTTPRAILFDMDGVLADVATSYRNAIIDTAEAFGAVVTHEHIDAAKAKGNANNDWVLTHRLIENAKGAKHVTYEQVKEKFQEIYLGTPGKPGLRDNETLIPSKELLEAIAANYPLAIVTGRPTQEADYFLKMYGLDAIFPKDKRVCMEDCKAKPSPEPILLALKKLGLEAKPNLGTVYMIGDTVDDIRAAVNAACDVVGLGFVPPAKSPLKVARNLFSAGAYRVMESLEEIRDVLNLGENGASASSSSSSSRCAHVSRKTKETTISVSMDLDGSGKSDVQTGIGFYDHMLTALSKHSRIDLNVKCEGDLHIDDHHTTEDVALAVGTAFKNALGDKKGITRFGSALVPLDEALSRAVIDISGRPSAHVSLGFKRPMVGTMSTEMLEHALESFATNAGVTLHVECLSGKNDHHRAESAFKALARALRMAVAKDGQFGDVPSTKGVLM</sequence>
<keyword evidence="11" id="KW-0560">Oxidoreductase</keyword>
<evidence type="ECO:0000313" key="16">
    <source>
        <dbReference type="EMBL" id="CAE0659803.1"/>
    </source>
</evidence>
<organism evidence="16">
    <name type="scientific">Lotharella globosa</name>
    <dbReference type="NCBI Taxonomy" id="91324"/>
    <lineage>
        <taxon>Eukaryota</taxon>
        <taxon>Sar</taxon>
        <taxon>Rhizaria</taxon>
        <taxon>Cercozoa</taxon>
        <taxon>Chlorarachniophyceae</taxon>
        <taxon>Lotharella</taxon>
    </lineage>
</organism>
<dbReference type="EC" id="4.2.1.19" evidence="6 14"/>
<evidence type="ECO:0000256" key="10">
    <source>
        <dbReference type="ARBA" id="ARBA00022833"/>
    </source>
</evidence>
<dbReference type="Gene3D" id="1.20.5.1300">
    <property type="match status" value="1"/>
</dbReference>
<dbReference type="NCBIfam" id="TIGR00069">
    <property type="entry name" value="hisD"/>
    <property type="match status" value="1"/>
</dbReference>
<evidence type="ECO:0000256" key="12">
    <source>
        <dbReference type="ARBA" id="ARBA00023102"/>
    </source>
</evidence>
<dbReference type="HAMAP" id="MF_00076">
    <property type="entry name" value="HisB"/>
    <property type="match status" value="1"/>
</dbReference>
<dbReference type="PANTHER" id="PTHR21256:SF2">
    <property type="entry name" value="HISTIDINE BIOSYNTHESIS TRIFUNCTIONAL PROTEIN"/>
    <property type="match status" value="1"/>
</dbReference>
<keyword evidence="13 14" id="KW-0456">Lyase</keyword>
<dbReference type="Gene3D" id="1.10.150.240">
    <property type="entry name" value="Putative phosphatase, domain 2"/>
    <property type="match status" value="1"/>
</dbReference>
<evidence type="ECO:0000256" key="1">
    <source>
        <dbReference type="ARBA" id="ARBA00001723"/>
    </source>
</evidence>
<keyword evidence="8" id="KW-0028">Amino-acid biosynthesis</keyword>
<protein>
    <recommendedName>
        <fullName evidence="7 14">Imidazoleglycerol-phosphate dehydratase</fullName>
        <ecNumber evidence="6 14">4.2.1.19</ecNumber>
    </recommendedName>
</protein>
<dbReference type="PROSITE" id="PS00955">
    <property type="entry name" value="IGP_DEHYDRATASE_2"/>
    <property type="match status" value="1"/>
</dbReference>
<dbReference type="GO" id="GO:0005829">
    <property type="term" value="C:cytosol"/>
    <property type="evidence" value="ECO:0007669"/>
    <property type="project" value="TreeGrafter"/>
</dbReference>
<comment type="similarity">
    <text evidence="5 14">Belongs to the imidazoleglycerol-phosphate dehydratase family.</text>
</comment>
<evidence type="ECO:0000256" key="9">
    <source>
        <dbReference type="ARBA" id="ARBA00022723"/>
    </source>
</evidence>
<dbReference type="GO" id="GO:0004424">
    <property type="term" value="F:imidazoleglycerol-phosphate dehydratase activity"/>
    <property type="evidence" value="ECO:0007669"/>
    <property type="project" value="UniProtKB-EC"/>
</dbReference>
<evidence type="ECO:0000256" key="6">
    <source>
        <dbReference type="ARBA" id="ARBA00012075"/>
    </source>
</evidence>
<dbReference type="PRINTS" id="PR00083">
    <property type="entry name" value="HOLDHDRGNASE"/>
</dbReference>
<comment type="pathway">
    <text evidence="3">Amino-acid biosynthesis; L-histidine biosynthesis; L-histidine from 5-phospho-alpha-D-ribose 1-diphosphate: step 9/9.</text>
</comment>
<evidence type="ECO:0000256" key="8">
    <source>
        <dbReference type="ARBA" id="ARBA00022605"/>
    </source>
</evidence>
<name>A0A7S3YRN5_9EUKA</name>
<dbReference type="SUPFAM" id="SSF56784">
    <property type="entry name" value="HAD-like"/>
    <property type="match status" value="1"/>
</dbReference>
<feature type="region of interest" description="Disordered" evidence="15">
    <location>
        <begin position="416"/>
        <end position="447"/>
    </location>
</feature>
<dbReference type="Gene3D" id="3.40.50.1000">
    <property type="entry name" value="HAD superfamily/HAD-like"/>
    <property type="match status" value="1"/>
</dbReference>
<dbReference type="SFLD" id="SFLDS00003">
    <property type="entry name" value="Haloacid_Dehalogenase"/>
    <property type="match status" value="1"/>
</dbReference>
<dbReference type="InterPro" id="IPR006438">
    <property type="entry name" value="HAD-SF_TIGR01548"/>
</dbReference>
<dbReference type="GO" id="GO:0004399">
    <property type="term" value="F:histidinol dehydrogenase activity"/>
    <property type="evidence" value="ECO:0007669"/>
    <property type="project" value="UniProtKB-ARBA"/>
</dbReference>
<dbReference type="FunFam" id="3.40.50.1980:FF:000001">
    <property type="entry name" value="Histidinol dehydrogenase"/>
    <property type="match status" value="1"/>
</dbReference>
<feature type="compositionally biased region" description="Basic and acidic residues" evidence="15">
    <location>
        <begin position="429"/>
        <end position="440"/>
    </location>
</feature>
<dbReference type="SUPFAM" id="SSF53720">
    <property type="entry name" value="ALDH-like"/>
    <property type="match status" value="1"/>
</dbReference>
<dbReference type="NCBIfam" id="TIGR01548">
    <property type="entry name" value="HAD-SF-IA-hyp1"/>
    <property type="match status" value="1"/>
</dbReference>
<dbReference type="InterPro" id="IPR000807">
    <property type="entry name" value="ImidazoleglycerolP_deHydtase"/>
</dbReference>
<dbReference type="InterPro" id="IPR036412">
    <property type="entry name" value="HAD-like_sf"/>
</dbReference>
<comment type="catalytic activity">
    <reaction evidence="1 14">
        <text>D-erythro-1-(imidazol-4-yl)glycerol 3-phosphate = 3-(imidazol-4-yl)-2-oxopropyl phosphate + H2O</text>
        <dbReference type="Rhea" id="RHEA:11040"/>
        <dbReference type="ChEBI" id="CHEBI:15377"/>
        <dbReference type="ChEBI" id="CHEBI:57766"/>
        <dbReference type="ChEBI" id="CHEBI:58278"/>
        <dbReference type="EC" id="4.2.1.19"/>
    </reaction>
</comment>
<reference evidence="16" key="1">
    <citation type="submission" date="2021-01" db="EMBL/GenBank/DDBJ databases">
        <authorList>
            <person name="Corre E."/>
            <person name="Pelletier E."/>
            <person name="Niang G."/>
            <person name="Scheremetjew M."/>
            <person name="Finn R."/>
            <person name="Kale V."/>
            <person name="Holt S."/>
            <person name="Cochrane G."/>
            <person name="Meng A."/>
            <person name="Brown T."/>
            <person name="Cohen L."/>
        </authorList>
    </citation>
    <scope>NUCLEOTIDE SEQUENCE</scope>
    <source>
        <strain evidence="16">CCCM811</strain>
    </source>
</reference>
<dbReference type="Gene3D" id="3.40.50.1980">
    <property type="entry name" value="Nitrogenase molybdenum iron protein domain"/>
    <property type="match status" value="2"/>
</dbReference>
<keyword evidence="9" id="KW-0479">Metal-binding</keyword>
<evidence type="ECO:0000256" key="7">
    <source>
        <dbReference type="ARBA" id="ARBA00016664"/>
    </source>
</evidence>
<dbReference type="InterPro" id="IPR038494">
    <property type="entry name" value="IGPD_sf"/>
</dbReference>
<dbReference type="UniPathway" id="UPA00031">
    <property type="reaction ID" value="UER00011"/>
</dbReference>
<dbReference type="GO" id="GO:0051287">
    <property type="term" value="F:NAD binding"/>
    <property type="evidence" value="ECO:0007669"/>
    <property type="project" value="InterPro"/>
</dbReference>
<evidence type="ECO:0000256" key="4">
    <source>
        <dbReference type="ARBA" id="ARBA00005047"/>
    </source>
</evidence>
<accession>A0A7S3YRN5</accession>
<evidence type="ECO:0000256" key="5">
    <source>
        <dbReference type="ARBA" id="ARBA00007481"/>
    </source>
</evidence>
<evidence type="ECO:0000256" key="14">
    <source>
        <dbReference type="RuleBase" id="RU000598"/>
    </source>
</evidence>
<dbReference type="SUPFAM" id="SSF54211">
    <property type="entry name" value="Ribosomal protein S5 domain 2-like"/>
    <property type="match status" value="2"/>
</dbReference>
<evidence type="ECO:0000256" key="3">
    <source>
        <dbReference type="ARBA" id="ARBA00004940"/>
    </source>
</evidence>
<dbReference type="InterPro" id="IPR023198">
    <property type="entry name" value="PGP-like_dom2"/>
</dbReference>
<proteinExistence type="inferred from homology"/>
<dbReference type="Pfam" id="PF00815">
    <property type="entry name" value="Histidinol_dh"/>
    <property type="match status" value="1"/>
</dbReference>
<dbReference type="Pfam" id="PF00475">
    <property type="entry name" value="IGPD"/>
    <property type="match status" value="1"/>
</dbReference>
<dbReference type="NCBIfam" id="TIGR01549">
    <property type="entry name" value="HAD-SF-IA-v1"/>
    <property type="match status" value="1"/>
</dbReference>
<dbReference type="PROSITE" id="PS00954">
    <property type="entry name" value="IGP_DEHYDRATASE_1"/>
    <property type="match status" value="1"/>
</dbReference>
<dbReference type="SFLD" id="SFLDG01129">
    <property type="entry name" value="C1.5:_HAD__Beta-PGM__Phosphata"/>
    <property type="match status" value="1"/>
</dbReference>
<dbReference type="CDD" id="cd07914">
    <property type="entry name" value="IGPD"/>
    <property type="match status" value="1"/>
</dbReference>
<dbReference type="FunFam" id="3.30.230.40:FF:000003">
    <property type="entry name" value="Imidazoleglycerol-phosphate dehydratase HisB"/>
    <property type="match status" value="1"/>
</dbReference>
<keyword evidence="12 14" id="KW-0368">Histidine biosynthesis</keyword>
<dbReference type="InterPro" id="IPR006439">
    <property type="entry name" value="HAD-SF_hydro_IA"/>
</dbReference>
<gene>
    <name evidence="16" type="ORF">LGLO00237_LOCUS11379</name>
</gene>
<comment type="pathway">
    <text evidence="4 14">Amino-acid biosynthesis; L-histidine biosynthesis; L-histidine from 5-phospho-alpha-D-ribose 1-diphosphate: step 6/9.</text>
</comment>
<dbReference type="PROSITE" id="PS00611">
    <property type="entry name" value="HISOL_DEHYDROGENASE"/>
    <property type="match status" value="1"/>
</dbReference>
<evidence type="ECO:0000256" key="2">
    <source>
        <dbReference type="ARBA" id="ARBA00001947"/>
    </source>
</evidence>
<evidence type="ECO:0000256" key="13">
    <source>
        <dbReference type="ARBA" id="ARBA00023239"/>
    </source>
</evidence>
<dbReference type="InterPro" id="IPR001692">
    <property type="entry name" value="Histidinol_DH_CS"/>
</dbReference>
<evidence type="ECO:0000256" key="11">
    <source>
        <dbReference type="ARBA" id="ARBA00023002"/>
    </source>
</evidence>
<dbReference type="FunFam" id="3.30.230.40:FF:000001">
    <property type="entry name" value="Imidazoleglycerol-phosphate dehydratase HisB"/>
    <property type="match status" value="1"/>
</dbReference>
<dbReference type="GO" id="GO:0000105">
    <property type="term" value="P:L-histidine biosynthetic process"/>
    <property type="evidence" value="ECO:0007669"/>
    <property type="project" value="UniProtKB-UniPathway"/>
</dbReference>
<dbReference type="CDD" id="cd06572">
    <property type="entry name" value="Histidinol_dh"/>
    <property type="match status" value="1"/>
</dbReference>
<dbReference type="InterPro" id="IPR020568">
    <property type="entry name" value="Ribosomal_Su5_D2-typ_SF"/>
</dbReference>
<dbReference type="InterPro" id="IPR016161">
    <property type="entry name" value="Ald_DH/histidinol_DH"/>
</dbReference>
<dbReference type="InterPro" id="IPR012131">
    <property type="entry name" value="Hstdl_DH"/>
</dbReference>
<evidence type="ECO:0000256" key="15">
    <source>
        <dbReference type="SAM" id="MobiDB-lite"/>
    </source>
</evidence>
<dbReference type="Pfam" id="PF00702">
    <property type="entry name" value="Hydrolase"/>
    <property type="match status" value="1"/>
</dbReference>
<dbReference type="GO" id="GO:0046872">
    <property type="term" value="F:metal ion binding"/>
    <property type="evidence" value="ECO:0007669"/>
    <property type="project" value="UniProtKB-KW"/>
</dbReference>
<dbReference type="EMBL" id="HBIV01015602">
    <property type="protein sequence ID" value="CAE0659803.1"/>
    <property type="molecule type" value="Transcribed_RNA"/>
</dbReference>
<dbReference type="PANTHER" id="PTHR21256">
    <property type="entry name" value="HISTIDINOL DEHYDROGENASE HDH"/>
    <property type="match status" value="1"/>
</dbReference>
<dbReference type="AlphaFoldDB" id="A0A7S3YRN5"/>
<dbReference type="InterPro" id="IPR023214">
    <property type="entry name" value="HAD_sf"/>
</dbReference>
<dbReference type="InterPro" id="IPR020565">
    <property type="entry name" value="ImidazoleglycerP_deHydtase_CS"/>
</dbReference>